<keyword evidence="2" id="KW-1185">Reference proteome</keyword>
<organism evidence="1 2">
    <name type="scientific">Avena sativa</name>
    <name type="common">Oat</name>
    <dbReference type="NCBI Taxonomy" id="4498"/>
    <lineage>
        <taxon>Eukaryota</taxon>
        <taxon>Viridiplantae</taxon>
        <taxon>Streptophyta</taxon>
        <taxon>Embryophyta</taxon>
        <taxon>Tracheophyta</taxon>
        <taxon>Spermatophyta</taxon>
        <taxon>Magnoliopsida</taxon>
        <taxon>Liliopsida</taxon>
        <taxon>Poales</taxon>
        <taxon>Poaceae</taxon>
        <taxon>BOP clade</taxon>
        <taxon>Pooideae</taxon>
        <taxon>Poodae</taxon>
        <taxon>Poeae</taxon>
        <taxon>Poeae Chloroplast Group 1 (Aveneae type)</taxon>
        <taxon>Aveninae</taxon>
        <taxon>Avena</taxon>
    </lineage>
</organism>
<accession>A0ACD5YVZ9</accession>
<protein>
    <submittedName>
        <fullName evidence="1">Uncharacterized protein</fullName>
    </submittedName>
</protein>
<reference evidence="1" key="2">
    <citation type="submission" date="2025-09" db="UniProtKB">
        <authorList>
            <consortium name="EnsemblPlants"/>
        </authorList>
    </citation>
    <scope>IDENTIFICATION</scope>
</reference>
<proteinExistence type="predicted"/>
<evidence type="ECO:0000313" key="1">
    <source>
        <dbReference type="EnsemblPlants" id="AVESA.00010b.r2.6AG1047440.1.CDS"/>
    </source>
</evidence>
<evidence type="ECO:0000313" key="2">
    <source>
        <dbReference type="Proteomes" id="UP001732700"/>
    </source>
</evidence>
<dbReference type="Proteomes" id="UP001732700">
    <property type="component" value="Chromosome 6A"/>
</dbReference>
<sequence length="126" mass="12927">MLQAGTTPSSRRADRRTYTVRKMASSKAALPALVLLALVCGELAIAGHAQAYIGGPGATLPRTSTTRGGSSPSPAGTTQPPAYTRPTPRDDGAGRVPAVEEEKAFMMHSAPAHDGARPVPVPPTAN</sequence>
<name>A0ACD5YVZ9_AVESA</name>
<reference evidence="1" key="1">
    <citation type="submission" date="2021-05" db="EMBL/GenBank/DDBJ databases">
        <authorList>
            <person name="Scholz U."/>
            <person name="Mascher M."/>
            <person name="Fiebig A."/>
        </authorList>
    </citation>
    <scope>NUCLEOTIDE SEQUENCE [LARGE SCALE GENOMIC DNA]</scope>
</reference>
<dbReference type="EnsemblPlants" id="AVESA.00010b.r2.6AG1047440.1">
    <property type="protein sequence ID" value="AVESA.00010b.r2.6AG1047440.1.CDS"/>
    <property type="gene ID" value="AVESA.00010b.r2.6AG1047440"/>
</dbReference>